<keyword evidence="1" id="KW-0472">Membrane</keyword>
<proteinExistence type="predicted"/>
<feature type="transmembrane region" description="Helical" evidence="1">
    <location>
        <begin position="20"/>
        <end position="43"/>
    </location>
</feature>
<accession>A0A2T0QX69</accession>
<gene>
    <name evidence="2" type="ORF">CLV37_11632</name>
</gene>
<reference evidence="2 3" key="1">
    <citation type="submission" date="2018-03" db="EMBL/GenBank/DDBJ databases">
        <title>Genomic Encyclopedia of Archaeal and Bacterial Type Strains, Phase II (KMG-II): from individual species to whole genera.</title>
        <authorList>
            <person name="Goeker M."/>
        </authorList>
    </citation>
    <scope>NUCLEOTIDE SEQUENCE [LARGE SCALE GENOMIC DNA]</scope>
    <source>
        <strain evidence="2 3">DSM 19711</strain>
    </source>
</reference>
<dbReference type="Proteomes" id="UP000238083">
    <property type="component" value="Unassembled WGS sequence"/>
</dbReference>
<evidence type="ECO:0000313" key="3">
    <source>
        <dbReference type="Proteomes" id="UP000238083"/>
    </source>
</evidence>
<dbReference type="AlphaFoldDB" id="A0A2T0QX69"/>
<protein>
    <submittedName>
        <fullName evidence="2">Uncharacterized protein</fullName>
    </submittedName>
</protein>
<evidence type="ECO:0000313" key="2">
    <source>
        <dbReference type="EMBL" id="PRY10479.1"/>
    </source>
</evidence>
<dbReference type="EMBL" id="PVZF01000016">
    <property type="protein sequence ID" value="PRY10479.1"/>
    <property type="molecule type" value="Genomic_DNA"/>
</dbReference>
<organism evidence="2 3">
    <name type="scientific">Kineococcus rhizosphaerae</name>
    <dbReference type="NCBI Taxonomy" id="559628"/>
    <lineage>
        <taxon>Bacteria</taxon>
        <taxon>Bacillati</taxon>
        <taxon>Actinomycetota</taxon>
        <taxon>Actinomycetes</taxon>
        <taxon>Kineosporiales</taxon>
        <taxon>Kineosporiaceae</taxon>
        <taxon>Kineococcus</taxon>
    </lineage>
</organism>
<dbReference type="RefSeq" id="WP_106215208.1">
    <property type="nucleotide sequence ID" value="NZ_PVZF01000016.1"/>
</dbReference>
<sequence length="214" mass="22841">MGHDHGAFAGRFADRHEHGFPALGPLPLVVLLVVLLALLAVVLARHDAVRSRLVAVRHLPVVDAALRRAGRGRSAQAPAAAVAAAAGAQPARPDLGLVAHAPDDLRRQLARVDDLAASTHLPPAEVTWPERALAEHRLEAVRSELVDLADTLGQVSDVEGPVLDDARATAALLEQEVLALRREVQAGLAARLRRQRAFVTSKYRRPGEPSALDL</sequence>
<keyword evidence="3" id="KW-1185">Reference proteome</keyword>
<keyword evidence="1" id="KW-1133">Transmembrane helix</keyword>
<name>A0A2T0QX69_9ACTN</name>
<comment type="caution">
    <text evidence="2">The sequence shown here is derived from an EMBL/GenBank/DDBJ whole genome shotgun (WGS) entry which is preliminary data.</text>
</comment>
<keyword evidence="1" id="KW-0812">Transmembrane</keyword>
<evidence type="ECO:0000256" key="1">
    <source>
        <dbReference type="SAM" id="Phobius"/>
    </source>
</evidence>